<sequence>MPVYRKHASVIVQYFTFLRNFTHKMGIFLIYKIVSFRYKAYMSRTAEAE</sequence>
<keyword evidence="1" id="KW-1133">Transmembrane helix</keyword>
<name>A0A975BTS8_9BACT</name>
<dbReference type="EMBL" id="CP061800">
    <property type="protein sequence ID" value="QTA91595.1"/>
    <property type="molecule type" value="Genomic_DNA"/>
</dbReference>
<keyword evidence="1" id="KW-0812">Transmembrane</keyword>
<proteinExistence type="predicted"/>
<feature type="transmembrane region" description="Helical" evidence="1">
    <location>
        <begin position="12"/>
        <end position="34"/>
    </location>
</feature>
<organism evidence="2 3">
    <name type="scientific">Desulfonema magnum</name>
    <dbReference type="NCBI Taxonomy" id="45655"/>
    <lineage>
        <taxon>Bacteria</taxon>
        <taxon>Pseudomonadati</taxon>
        <taxon>Thermodesulfobacteriota</taxon>
        <taxon>Desulfobacteria</taxon>
        <taxon>Desulfobacterales</taxon>
        <taxon>Desulfococcaceae</taxon>
        <taxon>Desulfonema</taxon>
    </lineage>
</organism>
<keyword evidence="1" id="KW-0472">Membrane</keyword>
<dbReference type="KEGG" id="dmm:dnm_076650"/>
<accession>A0A975BTS8</accession>
<reference evidence="2" key="1">
    <citation type="journal article" date="2021" name="Microb. Physiol.">
        <title>Proteogenomic Insights into the Physiology of Marine, Sulfate-Reducing, Filamentous Desulfonema limicola and Desulfonema magnum.</title>
        <authorList>
            <person name="Schnaars V."/>
            <person name="Wohlbrand L."/>
            <person name="Scheve S."/>
            <person name="Hinrichs C."/>
            <person name="Reinhardt R."/>
            <person name="Rabus R."/>
        </authorList>
    </citation>
    <scope>NUCLEOTIDE SEQUENCE</scope>
    <source>
        <strain evidence="2">4be13</strain>
    </source>
</reference>
<evidence type="ECO:0000313" key="2">
    <source>
        <dbReference type="EMBL" id="QTA91595.1"/>
    </source>
</evidence>
<dbReference type="Proteomes" id="UP000663722">
    <property type="component" value="Chromosome"/>
</dbReference>
<protein>
    <submittedName>
        <fullName evidence="2">Uncharacterized protein</fullName>
    </submittedName>
</protein>
<gene>
    <name evidence="2" type="ORF">dnm_076650</name>
</gene>
<evidence type="ECO:0000256" key="1">
    <source>
        <dbReference type="SAM" id="Phobius"/>
    </source>
</evidence>
<keyword evidence="3" id="KW-1185">Reference proteome</keyword>
<dbReference type="AlphaFoldDB" id="A0A975BTS8"/>
<evidence type="ECO:0000313" key="3">
    <source>
        <dbReference type="Proteomes" id="UP000663722"/>
    </source>
</evidence>